<dbReference type="GO" id="GO:0005819">
    <property type="term" value="C:spindle"/>
    <property type="evidence" value="ECO:0007669"/>
    <property type="project" value="UniProtKB-SubCell"/>
</dbReference>
<protein>
    <recommendedName>
        <fullName evidence="18">Protein JTB</fullName>
    </recommendedName>
</protein>
<dbReference type="Pfam" id="PF05439">
    <property type="entry name" value="JTB"/>
    <property type="match status" value="1"/>
</dbReference>
<evidence type="ECO:0000256" key="2">
    <source>
        <dbReference type="ARBA" id="ARBA00004186"/>
    </source>
</evidence>
<evidence type="ECO:0000256" key="11">
    <source>
        <dbReference type="ARBA" id="ARBA00023128"/>
    </source>
</evidence>
<dbReference type="GO" id="GO:0005739">
    <property type="term" value="C:mitochondrion"/>
    <property type="evidence" value="ECO:0007669"/>
    <property type="project" value="UniProtKB-SubCell"/>
</dbReference>
<dbReference type="Proteomes" id="UP000694416">
    <property type="component" value="Unplaced"/>
</dbReference>
<keyword evidence="12 19" id="KW-0472">Membrane</keyword>
<evidence type="ECO:0000313" key="20">
    <source>
        <dbReference type="Ensembl" id="ENSPTEP00000038191.1"/>
    </source>
</evidence>
<evidence type="ECO:0000313" key="21">
    <source>
        <dbReference type="Proteomes" id="UP000694416"/>
    </source>
</evidence>
<evidence type="ECO:0000256" key="6">
    <source>
        <dbReference type="ARBA" id="ARBA00022618"/>
    </source>
</evidence>
<evidence type="ECO:0000256" key="17">
    <source>
        <dbReference type="ARBA" id="ARBA00063184"/>
    </source>
</evidence>
<gene>
    <name evidence="20" type="primary">JTB</name>
</gene>
<dbReference type="AlphaFoldDB" id="A0A8C9LY86"/>
<dbReference type="GO" id="GO:0016020">
    <property type="term" value="C:membrane"/>
    <property type="evidence" value="ECO:0007669"/>
    <property type="project" value="UniProtKB-SubCell"/>
</dbReference>
<evidence type="ECO:0000256" key="18">
    <source>
        <dbReference type="ARBA" id="ARBA00068227"/>
    </source>
</evidence>
<keyword evidence="13" id="KW-0206">Cytoskeleton</keyword>
<comment type="subunit">
    <text evidence="17">Interacts with AURKA, AURKB, BIRC5 and INCENP. May be a component of the CPC at least composed of BIRC5/survivin, CDCA8/borealin, INCENP and AURKB/Aurora-B.</text>
</comment>
<keyword evidence="5" id="KW-0963">Cytoplasm</keyword>
<evidence type="ECO:0000256" key="19">
    <source>
        <dbReference type="SAM" id="Phobius"/>
    </source>
</evidence>
<evidence type="ECO:0000256" key="5">
    <source>
        <dbReference type="ARBA" id="ARBA00022490"/>
    </source>
</evidence>
<evidence type="ECO:0000256" key="16">
    <source>
        <dbReference type="ARBA" id="ARBA00060886"/>
    </source>
</evidence>
<dbReference type="GO" id="GO:0005813">
    <property type="term" value="C:centrosome"/>
    <property type="evidence" value="ECO:0007669"/>
    <property type="project" value="UniProtKB-SubCell"/>
</dbReference>
<dbReference type="FunFam" id="3.30.720.220:FF:000001">
    <property type="entry name" value="Jumping translocation breakpoint"/>
    <property type="match status" value="1"/>
</dbReference>
<dbReference type="PANTHER" id="PTHR13041:SF3">
    <property type="entry name" value="PROTEIN JTB"/>
    <property type="match status" value="1"/>
</dbReference>
<keyword evidence="14" id="KW-0131">Cell cycle</keyword>
<evidence type="ECO:0000256" key="10">
    <source>
        <dbReference type="ARBA" id="ARBA00022989"/>
    </source>
</evidence>
<reference evidence="20" key="1">
    <citation type="submission" date="2025-08" db="UniProtKB">
        <authorList>
            <consortium name="Ensembl"/>
        </authorList>
    </citation>
    <scope>IDENTIFICATION</scope>
</reference>
<comment type="similarity">
    <text evidence="16">Belongs to the JTB family.</text>
</comment>
<sequence>AGARAVRPRRPFLQLPVDPAEGARLPSPQTRNRFFSLWQRGRPERSSARIGNFGLPCPDLEPLGGLQTSTSNLPCWLVEEFVVTAECSPCSNFQAKTTPECGPTGYVEKITCSSSKKIEFKSCRSALMEQHLFWKFEGAVVFVALIFACLVIIRQRQLDRKALEKVRKQIESI</sequence>
<evidence type="ECO:0000256" key="3">
    <source>
        <dbReference type="ARBA" id="ARBA00004300"/>
    </source>
</evidence>
<reference evidence="20" key="2">
    <citation type="submission" date="2025-09" db="UniProtKB">
        <authorList>
            <consortium name="Ensembl"/>
        </authorList>
    </citation>
    <scope>IDENTIFICATION</scope>
</reference>
<dbReference type="GO" id="GO:0000281">
    <property type="term" value="P:mitotic cytokinesis"/>
    <property type="evidence" value="ECO:0007669"/>
    <property type="project" value="TreeGrafter"/>
</dbReference>
<keyword evidence="6" id="KW-0132">Cell division</keyword>
<evidence type="ECO:0000256" key="9">
    <source>
        <dbReference type="ARBA" id="ARBA00022776"/>
    </source>
</evidence>
<dbReference type="InterPro" id="IPR008657">
    <property type="entry name" value="JTB"/>
</dbReference>
<evidence type="ECO:0000256" key="8">
    <source>
        <dbReference type="ARBA" id="ARBA00022729"/>
    </source>
</evidence>
<keyword evidence="7 19" id="KW-0812">Transmembrane</keyword>
<evidence type="ECO:0000256" key="15">
    <source>
        <dbReference type="ARBA" id="ARBA00058368"/>
    </source>
</evidence>
<accession>A0A8C9LY86</accession>
<keyword evidence="11" id="KW-0496">Mitochondrion</keyword>
<evidence type="ECO:0000256" key="4">
    <source>
        <dbReference type="ARBA" id="ARBA00004479"/>
    </source>
</evidence>
<keyword evidence="8" id="KW-0732">Signal</keyword>
<evidence type="ECO:0000256" key="7">
    <source>
        <dbReference type="ARBA" id="ARBA00022692"/>
    </source>
</evidence>
<dbReference type="PANTHER" id="PTHR13041">
    <property type="entry name" value="JTB PROTEIN-RELATED"/>
    <property type="match status" value="1"/>
</dbReference>
<comment type="subcellular location">
    <subcellularLocation>
        <location evidence="3">Cytoplasm</location>
        <location evidence="3">Cytoskeleton</location>
        <location evidence="3">Microtubule organizing center</location>
        <location evidence="3">Centrosome</location>
    </subcellularLocation>
    <subcellularLocation>
        <location evidence="2">Cytoplasm</location>
        <location evidence="2">Cytoskeleton</location>
        <location evidence="2">Spindle</location>
    </subcellularLocation>
    <subcellularLocation>
        <location evidence="4">Membrane</location>
        <topology evidence="4">Single-pass type I membrane protein</topology>
    </subcellularLocation>
    <subcellularLocation>
        <location evidence="1">Mitochondrion</location>
    </subcellularLocation>
</comment>
<keyword evidence="9" id="KW-0498">Mitosis</keyword>
<dbReference type="Ensembl" id="ENSPTET00000051541.1">
    <property type="protein sequence ID" value="ENSPTEP00000038191.1"/>
    <property type="gene ID" value="ENSPTEG00000035569.1"/>
</dbReference>
<dbReference type="Gene3D" id="3.30.720.220">
    <property type="match status" value="1"/>
</dbReference>
<evidence type="ECO:0000256" key="1">
    <source>
        <dbReference type="ARBA" id="ARBA00004173"/>
    </source>
</evidence>
<feature type="transmembrane region" description="Helical" evidence="19">
    <location>
        <begin position="132"/>
        <end position="153"/>
    </location>
</feature>
<keyword evidence="10 19" id="KW-1133">Transmembrane helix</keyword>
<organism evidence="20 21">
    <name type="scientific">Piliocolobus tephrosceles</name>
    <name type="common">Ugandan red Colobus</name>
    <dbReference type="NCBI Taxonomy" id="591936"/>
    <lineage>
        <taxon>Eukaryota</taxon>
        <taxon>Metazoa</taxon>
        <taxon>Chordata</taxon>
        <taxon>Craniata</taxon>
        <taxon>Vertebrata</taxon>
        <taxon>Euteleostomi</taxon>
        <taxon>Mammalia</taxon>
        <taxon>Eutheria</taxon>
        <taxon>Euarchontoglires</taxon>
        <taxon>Primates</taxon>
        <taxon>Haplorrhini</taxon>
        <taxon>Catarrhini</taxon>
        <taxon>Cercopithecidae</taxon>
        <taxon>Colobinae</taxon>
        <taxon>Piliocolobus</taxon>
    </lineage>
</organism>
<comment type="function">
    <text evidence="15">Required for normal cytokinesis during mitosis. Plays a role in the regulation of cell proliferation. May be a component of the chromosomal passenger complex (CPC), a complex that acts as a key regulator of mitosis. The CPC complex has essential functions at the centromere in ensuring correct chromosome alignment and segregation and is required for chromatin-induced microtubule stabilization and spindle assembly. Increases AURKB activity. Inhibits apoptosis induced by TGFB1. Overexpression induces swelling of mitochondria and reduces mitochondrial membrane potential.</text>
</comment>
<evidence type="ECO:0000256" key="13">
    <source>
        <dbReference type="ARBA" id="ARBA00023212"/>
    </source>
</evidence>
<evidence type="ECO:0000256" key="14">
    <source>
        <dbReference type="ARBA" id="ARBA00023306"/>
    </source>
</evidence>
<proteinExistence type="inferred from homology"/>
<name>A0A8C9LY86_9PRIM</name>
<dbReference type="GO" id="GO:0030496">
    <property type="term" value="C:midbody"/>
    <property type="evidence" value="ECO:0007669"/>
    <property type="project" value="TreeGrafter"/>
</dbReference>
<keyword evidence="21" id="KW-1185">Reference proteome</keyword>
<evidence type="ECO:0000256" key="12">
    <source>
        <dbReference type="ARBA" id="ARBA00023136"/>
    </source>
</evidence>